<proteinExistence type="predicted"/>
<feature type="region of interest" description="Disordered" evidence="1">
    <location>
        <begin position="55"/>
        <end position="80"/>
    </location>
</feature>
<reference evidence="2 3" key="1">
    <citation type="submission" date="2020-04" db="EMBL/GenBank/DDBJ databases">
        <title>Description of novel Gluconacetobacter.</title>
        <authorList>
            <person name="Sombolestani A."/>
        </authorList>
    </citation>
    <scope>NUCLEOTIDE SEQUENCE [LARGE SCALE GENOMIC DNA]</scope>
    <source>
        <strain evidence="2 3">LMG 27800</strain>
    </source>
</reference>
<dbReference type="RefSeq" id="WP_182947413.1">
    <property type="nucleotide sequence ID" value="NZ_JABEQK010000001.1"/>
</dbReference>
<accession>A0A7W4PN89</accession>
<evidence type="ECO:0000256" key="1">
    <source>
        <dbReference type="SAM" id="MobiDB-lite"/>
    </source>
</evidence>
<gene>
    <name evidence="2" type="ORF">HLH27_02115</name>
</gene>
<sequence length="80" mass="9133">MEDVNEPIIGYLVIKEVEDDEILFWDPEAGWNDDPDDGKLYKTEAEAEQDAEALRAGNNDTITVEPVFEDDGEEEEEEEI</sequence>
<organism evidence="2 3">
    <name type="scientific">Gluconacetobacter takamatsuzukensis</name>
    <dbReference type="NCBI Taxonomy" id="1286190"/>
    <lineage>
        <taxon>Bacteria</taxon>
        <taxon>Pseudomonadati</taxon>
        <taxon>Pseudomonadota</taxon>
        <taxon>Alphaproteobacteria</taxon>
        <taxon>Acetobacterales</taxon>
        <taxon>Acetobacteraceae</taxon>
        <taxon>Gluconacetobacter</taxon>
    </lineage>
</organism>
<dbReference type="Proteomes" id="UP000540556">
    <property type="component" value="Unassembled WGS sequence"/>
</dbReference>
<name>A0A7W4PN89_9PROT</name>
<feature type="compositionally biased region" description="Acidic residues" evidence="1">
    <location>
        <begin position="67"/>
        <end position="80"/>
    </location>
</feature>
<dbReference type="AlphaFoldDB" id="A0A7W4PN89"/>
<evidence type="ECO:0000313" key="3">
    <source>
        <dbReference type="Proteomes" id="UP000540556"/>
    </source>
</evidence>
<dbReference type="EMBL" id="JABEQK010000001">
    <property type="protein sequence ID" value="MBB2203813.1"/>
    <property type="molecule type" value="Genomic_DNA"/>
</dbReference>
<protein>
    <submittedName>
        <fullName evidence="2">Uncharacterized protein</fullName>
    </submittedName>
</protein>
<keyword evidence="3" id="KW-1185">Reference proteome</keyword>
<comment type="caution">
    <text evidence="2">The sequence shown here is derived from an EMBL/GenBank/DDBJ whole genome shotgun (WGS) entry which is preliminary data.</text>
</comment>
<evidence type="ECO:0000313" key="2">
    <source>
        <dbReference type="EMBL" id="MBB2203813.1"/>
    </source>
</evidence>